<evidence type="ECO:0000259" key="2">
    <source>
        <dbReference type="PROSITE" id="PS50089"/>
    </source>
</evidence>
<dbReference type="AlphaFoldDB" id="A0AAJ0BQM5"/>
<feature type="domain" description="RING-type" evidence="2">
    <location>
        <begin position="4"/>
        <end position="58"/>
    </location>
</feature>
<dbReference type="Proteomes" id="UP001244011">
    <property type="component" value="Unassembled WGS sequence"/>
</dbReference>
<keyword evidence="1" id="KW-0479">Metal-binding</keyword>
<organism evidence="3 4">
    <name type="scientific">Phialemonium atrogriseum</name>
    <dbReference type="NCBI Taxonomy" id="1093897"/>
    <lineage>
        <taxon>Eukaryota</taxon>
        <taxon>Fungi</taxon>
        <taxon>Dikarya</taxon>
        <taxon>Ascomycota</taxon>
        <taxon>Pezizomycotina</taxon>
        <taxon>Sordariomycetes</taxon>
        <taxon>Sordariomycetidae</taxon>
        <taxon>Cephalothecales</taxon>
        <taxon>Cephalothecaceae</taxon>
        <taxon>Phialemonium</taxon>
    </lineage>
</organism>
<proteinExistence type="predicted"/>
<dbReference type="Gene3D" id="3.30.40.10">
    <property type="entry name" value="Zinc/RING finger domain, C3HC4 (zinc finger)"/>
    <property type="match status" value="1"/>
</dbReference>
<comment type="caution">
    <text evidence="3">The sequence shown here is derived from an EMBL/GenBank/DDBJ whole genome shotgun (WGS) entry which is preliminary data.</text>
</comment>
<evidence type="ECO:0000313" key="3">
    <source>
        <dbReference type="EMBL" id="KAK1762415.1"/>
    </source>
</evidence>
<dbReference type="RefSeq" id="XP_060278628.1">
    <property type="nucleotide sequence ID" value="XM_060429273.1"/>
</dbReference>
<dbReference type="PROSITE" id="PS50089">
    <property type="entry name" value="ZF_RING_2"/>
    <property type="match status" value="1"/>
</dbReference>
<dbReference type="EMBL" id="MU839038">
    <property type="protein sequence ID" value="KAK1762415.1"/>
    <property type="molecule type" value="Genomic_DNA"/>
</dbReference>
<gene>
    <name evidence="3" type="ORF">QBC33DRAFT_552172</name>
</gene>
<keyword evidence="4" id="KW-1185">Reference proteome</keyword>
<protein>
    <recommendedName>
        <fullName evidence="2">RING-type domain-containing protein</fullName>
    </recommendedName>
</protein>
<dbReference type="GeneID" id="85312460"/>
<sequence length="258" mass="27471">MATCKVCSDPLVIHLDPEDSGATLPDDLLLACGCHFHWQCLLDQSLQLAASLRCPACNTYLPPNSVGPSAASSSSSSSAVAPQRTAILTRYINEGGVQEGLDILPTVMEEAYLAEHPEARPAQALHLMCAEGDVGGIVELLQDVDADEDEDDGMDAAALLRYQNPLNGMRSGLHLAVEKGQEEVFWLLLWLASGLPTTNFPEALAQTALGTGLQRGEAGPGKEDIRFLKDGQGRTAGDLCIEVGGQWQRFVEGGLFSP</sequence>
<dbReference type="InterPro" id="IPR013083">
    <property type="entry name" value="Znf_RING/FYVE/PHD"/>
</dbReference>
<evidence type="ECO:0000256" key="1">
    <source>
        <dbReference type="PROSITE-ProRule" id="PRU00175"/>
    </source>
</evidence>
<keyword evidence="1" id="KW-0862">Zinc</keyword>
<dbReference type="InterPro" id="IPR001841">
    <property type="entry name" value="Znf_RING"/>
</dbReference>
<accession>A0AAJ0BQM5</accession>
<name>A0AAJ0BQM5_9PEZI</name>
<reference evidence="3" key="1">
    <citation type="submission" date="2023-06" db="EMBL/GenBank/DDBJ databases">
        <title>Genome-scale phylogeny and comparative genomics of the fungal order Sordariales.</title>
        <authorList>
            <consortium name="Lawrence Berkeley National Laboratory"/>
            <person name="Hensen N."/>
            <person name="Bonometti L."/>
            <person name="Westerberg I."/>
            <person name="Brannstrom I.O."/>
            <person name="Guillou S."/>
            <person name="Cros-Aarteil S."/>
            <person name="Calhoun S."/>
            <person name="Haridas S."/>
            <person name="Kuo A."/>
            <person name="Mondo S."/>
            <person name="Pangilinan J."/>
            <person name="Riley R."/>
            <person name="Labutti K."/>
            <person name="Andreopoulos B."/>
            <person name="Lipzen A."/>
            <person name="Chen C."/>
            <person name="Yanf M."/>
            <person name="Daum C."/>
            <person name="Ng V."/>
            <person name="Clum A."/>
            <person name="Steindorff A."/>
            <person name="Ohm R."/>
            <person name="Martin F."/>
            <person name="Silar P."/>
            <person name="Natvig D."/>
            <person name="Lalanne C."/>
            <person name="Gautier V."/>
            <person name="Ament-Velasquez S.L."/>
            <person name="Kruys A."/>
            <person name="Hutchinson M.I."/>
            <person name="Powell A.J."/>
            <person name="Barry K."/>
            <person name="Miller A.N."/>
            <person name="Grigoriev I.V."/>
            <person name="Debuchy R."/>
            <person name="Gladieux P."/>
            <person name="Thoren M.H."/>
            <person name="Johannesson H."/>
        </authorList>
    </citation>
    <scope>NUCLEOTIDE SEQUENCE</scope>
    <source>
        <strain evidence="3">8032-3</strain>
    </source>
</reference>
<evidence type="ECO:0000313" key="4">
    <source>
        <dbReference type="Proteomes" id="UP001244011"/>
    </source>
</evidence>
<keyword evidence="1" id="KW-0863">Zinc-finger</keyword>
<dbReference type="GO" id="GO:0008270">
    <property type="term" value="F:zinc ion binding"/>
    <property type="evidence" value="ECO:0007669"/>
    <property type="project" value="UniProtKB-KW"/>
</dbReference>